<reference evidence="2 3" key="1">
    <citation type="submission" date="2022-04" db="EMBL/GenBank/DDBJ databases">
        <authorList>
            <person name="Ye Y.-Q."/>
            <person name="Du Z.-J."/>
        </authorList>
    </citation>
    <scope>NUCLEOTIDE SEQUENCE [LARGE SCALE GENOMIC DNA]</scope>
    <source>
        <strain evidence="2 3">A6E488</strain>
    </source>
</reference>
<feature type="region of interest" description="Disordered" evidence="1">
    <location>
        <begin position="1"/>
        <end position="175"/>
    </location>
</feature>
<protein>
    <recommendedName>
        <fullName evidence="4">DOT1 domain-containing protein</fullName>
    </recommendedName>
</protein>
<proteinExistence type="predicted"/>
<feature type="compositionally biased region" description="Low complexity" evidence="1">
    <location>
        <begin position="46"/>
        <end position="66"/>
    </location>
</feature>
<accession>A0AAW5QYJ4</accession>
<gene>
    <name evidence="2" type="ORF">MUB46_13105</name>
</gene>
<dbReference type="SUPFAM" id="SSF53335">
    <property type="entry name" value="S-adenosyl-L-methionine-dependent methyltransferases"/>
    <property type="match status" value="1"/>
</dbReference>
<feature type="compositionally biased region" description="Basic residues" evidence="1">
    <location>
        <begin position="73"/>
        <end position="87"/>
    </location>
</feature>
<keyword evidence="3" id="KW-1185">Reference proteome</keyword>
<evidence type="ECO:0000313" key="2">
    <source>
        <dbReference type="EMBL" id="MCT8972798.1"/>
    </source>
</evidence>
<dbReference type="RefSeq" id="WP_261616372.1">
    <property type="nucleotide sequence ID" value="NZ_JALIDZ010000005.1"/>
</dbReference>
<evidence type="ECO:0000313" key="3">
    <source>
        <dbReference type="Proteomes" id="UP001320898"/>
    </source>
</evidence>
<organism evidence="2 3">
    <name type="scientific">Microbaculum marinisediminis</name>
    <dbReference type="NCBI Taxonomy" id="2931392"/>
    <lineage>
        <taxon>Bacteria</taxon>
        <taxon>Pseudomonadati</taxon>
        <taxon>Pseudomonadota</taxon>
        <taxon>Alphaproteobacteria</taxon>
        <taxon>Hyphomicrobiales</taxon>
        <taxon>Tepidamorphaceae</taxon>
        <taxon>Microbaculum</taxon>
    </lineage>
</organism>
<evidence type="ECO:0000256" key="1">
    <source>
        <dbReference type="SAM" id="MobiDB-lite"/>
    </source>
</evidence>
<dbReference type="AlphaFoldDB" id="A0AAW5QYJ4"/>
<dbReference type="InterPro" id="IPR029063">
    <property type="entry name" value="SAM-dependent_MTases_sf"/>
</dbReference>
<dbReference type="CDD" id="cd02440">
    <property type="entry name" value="AdoMet_MTases"/>
    <property type="match status" value="1"/>
</dbReference>
<name>A0AAW5QYJ4_9HYPH</name>
<evidence type="ECO:0008006" key="4">
    <source>
        <dbReference type="Google" id="ProtNLM"/>
    </source>
</evidence>
<dbReference type="EMBL" id="JALIDZ010000005">
    <property type="protein sequence ID" value="MCT8972798.1"/>
    <property type="molecule type" value="Genomic_DNA"/>
</dbReference>
<feature type="compositionally biased region" description="Basic and acidic residues" evidence="1">
    <location>
        <begin position="145"/>
        <end position="158"/>
    </location>
</feature>
<sequence>MDGEPEDAKSAPPKSDTESATRKPVAKRSRTKATQAKPGKAKPAKAEVAGTTTAAPAETPDQAADTAPEKAPKTVRKRKATTRKRAQPAKTAAKSAEDAASKDGAGTPAKTASTRAQGGKPGDPAAPAVAESKPPAPPPPTRTEAPARSEPPRPEIREQTPVPAPQGIDAPPLPPYRAALRHLHRLVLDRGGNKLDKADTMVETPLRDLHIVGPNATHGNDYRPTPRRLVEWVLSGIQACLPGPFEHTTFLDIGSGRGRVLFEAARFPFQRIVGVEFARELHEDAELNLRHWPRAHMRCREVDLVLDDAFDAPLPEGDLVVWMFDPFSERLMTRMAARLAEHAREARVTLVLVDPRNPMAFRESPTFRALDMPPSIRRRIALLSPYPVRVYTAAPR</sequence>
<dbReference type="Gene3D" id="3.40.50.150">
    <property type="entry name" value="Vaccinia Virus protein VP39"/>
    <property type="match status" value="1"/>
</dbReference>
<comment type="caution">
    <text evidence="2">The sequence shown here is derived from an EMBL/GenBank/DDBJ whole genome shotgun (WGS) entry which is preliminary data.</text>
</comment>
<dbReference type="Proteomes" id="UP001320898">
    <property type="component" value="Unassembled WGS sequence"/>
</dbReference>